<comment type="caution">
    <text evidence="3">The sequence shown here is derived from an EMBL/GenBank/DDBJ whole genome shotgun (WGS) entry which is preliminary data.</text>
</comment>
<name>A0A7J6PDP4_PEROL</name>
<feature type="compositionally biased region" description="Polar residues" evidence="1">
    <location>
        <begin position="245"/>
        <end position="261"/>
    </location>
</feature>
<proteinExistence type="predicted"/>
<evidence type="ECO:0000313" key="4">
    <source>
        <dbReference type="Proteomes" id="UP000541610"/>
    </source>
</evidence>
<feature type="chain" id="PRO_5029905159" evidence="2">
    <location>
        <begin position="29"/>
        <end position="261"/>
    </location>
</feature>
<dbReference type="EMBL" id="JABANP010000034">
    <property type="protein sequence ID" value="KAF4694304.1"/>
    <property type="molecule type" value="Genomic_DNA"/>
</dbReference>
<sequence>MAITSTCIPSVLPHLLSVIAMVLPSCLGSIGDDVYCHYETEPKHRIACMIGDPDGRVYVVLSEFYKLGKRSTYSSTTQSELPTEEASKWLSLKNEGAALRIVIDGEAAELARPNRLGPTALMGIDYEFISYSPSCHALTTYTTESLLYDLTIDDLVLVGNASMRDDGLAVSADADFLLMSVSSNPHNSSSVFILGKTPTTGNATYLTMIGDRAQTPYNMRRRSKYWTRESIDSWLKQVNHHHPVEQQSHVEPLLPSTNTDD</sequence>
<evidence type="ECO:0000256" key="2">
    <source>
        <dbReference type="SAM" id="SignalP"/>
    </source>
</evidence>
<organism evidence="3 4">
    <name type="scientific">Perkinsus olseni</name>
    <name type="common">Perkinsus atlanticus</name>
    <dbReference type="NCBI Taxonomy" id="32597"/>
    <lineage>
        <taxon>Eukaryota</taxon>
        <taxon>Sar</taxon>
        <taxon>Alveolata</taxon>
        <taxon>Perkinsozoa</taxon>
        <taxon>Perkinsea</taxon>
        <taxon>Perkinsida</taxon>
        <taxon>Perkinsidae</taxon>
        <taxon>Perkinsus</taxon>
    </lineage>
</organism>
<protein>
    <submittedName>
        <fullName evidence="3">Uncharacterized protein</fullName>
    </submittedName>
</protein>
<feature type="signal peptide" evidence="2">
    <location>
        <begin position="1"/>
        <end position="28"/>
    </location>
</feature>
<evidence type="ECO:0000313" key="3">
    <source>
        <dbReference type="EMBL" id="KAF4694304.1"/>
    </source>
</evidence>
<feature type="region of interest" description="Disordered" evidence="1">
    <location>
        <begin position="242"/>
        <end position="261"/>
    </location>
</feature>
<reference evidence="3 4" key="1">
    <citation type="submission" date="2020-04" db="EMBL/GenBank/DDBJ databases">
        <title>Perkinsus olseni comparative genomics.</title>
        <authorList>
            <person name="Bogema D.R."/>
        </authorList>
    </citation>
    <scope>NUCLEOTIDE SEQUENCE [LARGE SCALE GENOMIC DNA]</scope>
    <source>
        <strain evidence="3">00978-12</strain>
    </source>
</reference>
<gene>
    <name evidence="3" type="ORF">FOZ60_008462</name>
</gene>
<evidence type="ECO:0000256" key="1">
    <source>
        <dbReference type="SAM" id="MobiDB-lite"/>
    </source>
</evidence>
<dbReference type="Proteomes" id="UP000541610">
    <property type="component" value="Unassembled WGS sequence"/>
</dbReference>
<keyword evidence="2" id="KW-0732">Signal</keyword>
<dbReference type="AlphaFoldDB" id="A0A7J6PDP4"/>
<accession>A0A7J6PDP4</accession>